<organism evidence="1 2">
    <name type="scientific">Fictibacillus norfolkensis</name>
    <dbReference type="NCBI Taxonomy" id="2762233"/>
    <lineage>
        <taxon>Bacteria</taxon>
        <taxon>Bacillati</taxon>
        <taxon>Bacillota</taxon>
        <taxon>Bacilli</taxon>
        <taxon>Bacillales</taxon>
        <taxon>Fictibacillaceae</taxon>
        <taxon>Fictibacillus</taxon>
    </lineage>
</organism>
<protein>
    <submittedName>
        <fullName evidence="1">Uncharacterized protein</fullName>
    </submittedName>
</protein>
<name>A0ABR8SIR1_9BACL</name>
<gene>
    <name evidence="1" type="ORF">H9648_04850</name>
</gene>
<accession>A0ABR8SIR1</accession>
<proteinExistence type="predicted"/>
<evidence type="ECO:0000313" key="2">
    <source>
        <dbReference type="Proteomes" id="UP000603641"/>
    </source>
</evidence>
<keyword evidence="2" id="KW-1185">Reference proteome</keyword>
<dbReference type="Proteomes" id="UP000603641">
    <property type="component" value="Unassembled WGS sequence"/>
</dbReference>
<evidence type="ECO:0000313" key="1">
    <source>
        <dbReference type="EMBL" id="MBD7963378.1"/>
    </source>
</evidence>
<reference evidence="1 2" key="1">
    <citation type="submission" date="2020-08" db="EMBL/GenBank/DDBJ databases">
        <title>A Genomic Blueprint of the Chicken Gut Microbiome.</title>
        <authorList>
            <person name="Gilroy R."/>
            <person name="Ravi A."/>
            <person name="Getino M."/>
            <person name="Pursley I."/>
            <person name="Horton D.L."/>
            <person name="Alikhan N.-F."/>
            <person name="Baker D."/>
            <person name="Gharbi K."/>
            <person name="Hall N."/>
            <person name="Watson M."/>
            <person name="Adriaenssens E.M."/>
            <person name="Foster-Nyarko E."/>
            <person name="Jarju S."/>
            <person name="Secka A."/>
            <person name="Antonio M."/>
            <person name="Oren A."/>
            <person name="Chaudhuri R."/>
            <person name="La Ragione R.M."/>
            <person name="Hildebrand F."/>
            <person name="Pallen M.J."/>
        </authorList>
    </citation>
    <scope>NUCLEOTIDE SEQUENCE [LARGE SCALE GENOMIC DNA]</scope>
    <source>
        <strain evidence="1 2">Sa2CUA10</strain>
    </source>
</reference>
<dbReference type="EMBL" id="JACSQM010000002">
    <property type="protein sequence ID" value="MBD7963378.1"/>
    <property type="molecule type" value="Genomic_DNA"/>
</dbReference>
<dbReference type="RefSeq" id="WP_191752788.1">
    <property type="nucleotide sequence ID" value="NZ_JACSQM010000002.1"/>
</dbReference>
<comment type="caution">
    <text evidence="1">The sequence shown here is derived from an EMBL/GenBank/DDBJ whole genome shotgun (WGS) entry which is preliminary data.</text>
</comment>
<sequence length="58" mass="6895">MKMNDFENLITQLFGVWLKEFENEGEYGFTHKVEKEINVIAYATNLTPETEYSFIRTN</sequence>